<feature type="region of interest" description="Disordered" evidence="2">
    <location>
        <begin position="616"/>
        <end position="638"/>
    </location>
</feature>
<evidence type="ECO:0000313" key="4">
    <source>
        <dbReference type="EMBL" id="KAJ3182670.1"/>
    </source>
</evidence>
<feature type="domain" description="BRCT" evidence="3">
    <location>
        <begin position="65"/>
        <end position="153"/>
    </location>
</feature>
<feature type="region of interest" description="Disordered" evidence="2">
    <location>
        <begin position="333"/>
        <end position="380"/>
    </location>
</feature>
<sequence length="1265" mass="138239">MLAGSFSQRTNAALSKSSTALREKQPQQQQRRQQHRQQLLPSKKNQQPAALREASPQTPREAVENLKPIFSGVCISVTGFSTERAEIHTLVSDHGGKFNPNLTRECTHLIAEAPSGPKYEFASGSKKIHIVTRDWIADCISADKLLNEALYSIKPKSKSDVPASAKMPSSACLARCSIFLGEGFGDAQLTHIRKVVRELGGSLPTTFDEFVTHLVVAGKKLSDADHRLMRGGMRAVPVVSHTWLRDCYKNHALQPLQPYLVEQTEGWYRGRQESGGDAGGQQVPMRNARRQSHAVFEVDDFGNGIADATKLPPPARQTSAVPDDKEFNFVTFGKGAPAAGSVPGPGRPPEPEWSNDLSPVVKSRSLDGKPSASGKRGSSMGLRRSLTADIIAVESSFANSTYAHIEPTMMIDQTTYHEADALPKQPLRPIFAGMTLACTGFESSHENDMRVKVESLGGTWCDMRSLEHAGGERWLIVPLVSATRHSHNGVRVVSNWWLQRCVDENHMHNPADIVIFRPLETHMPIAGFEKLKIGISGYQDYERVHIGQLARRMGAKFTEMFTKANTHLLCKPGTDNAKPRKSRDWGIPVVSAEWLYACASKGQLLETVGFNWSSPDTPKTAQLSRAPTPGIARTGPKSVQARFDTAAALTSLETPAPPPRRAPAANYSASTSRAACAPTPASPPSPMSFTKRLGKAVQHARRRIKSEEDVDDDETPEAAQIPTRAATPSRSVSPTRRPVPADLLQGVVICFSLRLGSRRNELLPIARQLGAQVSSTYSDACTHFIYQSSRAQEQMKECKMARAAGKHVVSPEWLVQCCETGTRVKEGDYPHFFNPNRALAISNPASQTTVKATESRNVKASPSKRKVAALREAPAATVPADYVGSNGNDHIQRTTSNTSTRSDAPPANYDVMIDTLMDAKTLRRRSRPSFPPPPDTSRGSDTTDTDSGPTVTSVAGPAPSETAAALHMPQKQTEVRRNLRDEAAAIVYDDPEARIAKRKLMEQLEEPHGKKAKMEASVVVEPTVSAGPRFVLSGVTKSERVALTEKIKALGGTVHDDPWNDSVTHLVVPKLGRTEKCLAAIASGAWLVRPGYVRACADAGAFVDEEPWEWTLDGISTEVGDDDRWMHKAPRRWRQELGNSKRSGRPLEQARPVNRRGAFEGWQVLIAVNGSRRDGFQRLLSAGCASVHLDALAFTQLPRTPMTFVMTDQSAEALCVVPALYDLAASGMPFVNSNYCGQFLFNEGTAPSWDEWIVDVLNAMAARRA</sequence>
<evidence type="ECO:0000256" key="2">
    <source>
        <dbReference type="SAM" id="MobiDB-lite"/>
    </source>
</evidence>
<dbReference type="Pfam" id="PF12738">
    <property type="entry name" value="PTCB-BRCT"/>
    <property type="match status" value="2"/>
</dbReference>
<keyword evidence="1" id="KW-0677">Repeat</keyword>
<proteinExistence type="predicted"/>
<feature type="domain" description="BRCT" evidence="3">
    <location>
        <begin position="528"/>
        <end position="612"/>
    </location>
</feature>
<feature type="compositionally biased region" description="Polar residues" evidence="2">
    <location>
        <begin position="885"/>
        <end position="902"/>
    </location>
</feature>
<dbReference type="FunFam" id="3.40.50.10190:FF:000018">
    <property type="entry name" value="DNA topoisomerase 2-binding protein 1"/>
    <property type="match status" value="1"/>
</dbReference>
<comment type="caution">
    <text evidence="4">The sequence shown here is derived from an EMBL/GenBank/DDBJ whole genome shotgun (WGS) entry which is preliminary data.</text>
</comment>
<dbReference type="SMART" id="SM00292">
    <property type="entry name" value="BRCT"/>
    <property type="match status" value="6"/>
</dbReference>
<feature type="region of interest" description="Disordered" evidence="2">
    <location>
        <begin position="701"/>
        <end position="737"/>
    </location>
</feature>
<dbReference type="EMBL" id="JADGJQ010000008">
    <property type="protein sequence ID" value="KAJ3182670.1"/>
    <property type="molecule type" value="Genomic_DNA"/>
</dbReference>
<dbReference type="CDD" id="cd00027">
    <property type="entry name" value="BRCT"/>
    <property type="match status" value="2"/>
</dbReference>
<dbReference type="PANTHER" id="PTHR13561:SF20">
    <property type="entry name" value="DNA TOPOISOMERASE 2-BINDING PROTEIN 1"/>
    <property type="match status" value="1"/>
</dbReference>
<dbReference type="CDD" id="cd17727">
    <property type="entry name" value="BRCT_TopBP1_rpt6"/>
    <property type="match status" value="1"/>
</dbReference>
<feature type="region of interest" description="Disordered" evidence="2">
    <location>
        <begin position="878"/>
        <end position="908"/>
    </location>
</feature>
<feature type="compositionally biased region" description="Low complexity" evidence="2">
    <location>
        <begin position="333"/>
        <end position="344"/>
    </location>
</feature>
<dbReference type="SUPFAM" id="SSF52113">
    <property type="entry name" value="BRCT domain"/>
    <property type="match status" value="6"/>
</dbReference>
<gene>
    <name evidence="4" type="primary">TOPBP1</name>
    <name evidence="4" type="ORF">HDU87_008009</name>
</gene>
<dbReference type="GO" id="GO:0006270">
    <property type="term" value="P:DNA replication initiation"/>
    <property type="evidence" value="ECO:0007669"/>
    <property type="project" value="TreeGrafter"/>
</dbReference>
<feature type="domain" description="BRCT" evidence="3">
    <location>
        <begin position="1020"/>
        <end position="1110"/>
    </location>
</feature>
<dbReference type="GO" id="GO:0033314">
    <property type="term" value="P:mitotic DNA replication checkpoint signaling"/>
    <property type="evidence" value="ECO:0007669"/>
    <property type="project" value="TreeGrafter"/>
</dbReference>
<evidence type="ECO:0000256" key="1">
    <source>
        <dbReference type="ARBA" id="ARBA00022737"/>
    </source>
</evidence>
<feature type="region of interest" description="Disordered" evidence="2">
    <location>
        <begin position="921"/>
        <end position="975"/>
    </location>
</feature>
<dbReference type="CDD" id="cd17738">
    <property type="entry name" value="BRCT_TopBP1_rpt7"/>
    <property type="match status" value="1"/>
</dbReference>
<feature type="domain" description="BRCT" evidence="3">
    <location>
        <begin position="739"/>
        <end position="831"/>
    </location>
</feature>
<organism evidence="4 5">
    <name type="scientific">Geranomyces variabilis</name>
    <dbReference type="NCBI Taxonomy" id="109894"/>
    <lineage>
        <taxon>Eukaryota</taxon>
        <taxon>Fungi</taxon>
        <taxon>Fungi incertae sedis</taxon>
        <taxon>Chytridiomycota</taxon>
        <taxon>Chytridiomycota incertae sedis</taxon>
        <taxon>Chytridiomycetes</taxon>
        <taxon>Spizellomycetales</taxon>
        <taxon>Powellomycetaceae</taxon>
        <taxon>Geranomyces</taxon>
    </lineage>
</organism>
<feature type="compositionally biased region" description="Low complexity" evidence="2">
    <location>
        <begin position="936"/>
        <end position="954"/>
    </location>
</feature>
<dbReference type="Gene3D" id="3.40.50.10190">
    <property type="entry name" value="BRCT domain"/>
    <property type="match status" value="7"/>
</dbReference>
<dbReference type="Pfam" id="PF00533">
    <property type="entry name" value="BRCT"/>
    <property type="match status" value="3"/>
</dbReference>
<dbReference type="InterPro" id="IPR059215">
    <property type="entry name" value="BRCT2_TopBP1-like"/>
</dbReference>
<keyword evidence="5" id="KW-1185">Reference proteome</keyword>
<feature type="compositionally biased region" description="Polar residues" evidence="2">
    <location>
        <begin position="39"/>
        <end position="48"/>
    </location>
</feature>
<accession>A0AAD5TPL4</accession>
<feature type="compositionally biased region" description="Polar residues" evidence="2">
    <location>
        <begin position="616"/>
        <end position="625"/>
    </location>
</feature>
<dbReference type="CDD" id="cd17731">
    <property type="entry name" value="BRCT_TopBP1_rpt2_like"/>
    <property type="match status" value="1"/>
</dbReference>
<feature type="domain" description="BRCT" evidence="3">
    <location>
        <begin position="426"/>
        <end position="515"/>
    </location>
</feature>
<dbReference type="AlphaFoldDB" id="A0AAD5TPL4"/>
<feature type="region of interest" description="Disordered" evidence="2">
    <location>
        <begin position="1"/>
        <end position="62"/>
    </location>
</feature>
<dbReference type="InterPro" id="IPR001357">
    <property type="entry name" value="BRCT_dom"/>
</dbReference>
<dbReference type="PROSITE" id="PS50172">
    <property type="entry name" value="BRCT"/>
    <property type="match status" value="6"/>
</dbReference>
<dbReference type="Proteomes" id="UP001212152">
    <property type="component" value="Unassembled WGS sequence"/>
</dbReference>
<dbReference type="InterPro" id="IPR036420">
    <property type="entry name" value="BRCT_dom_sf"/>
</dbReference>
<reference evidence="4" key="1">
    <citation type="submission" date="2020-05" db="EMBL/GenBank/DDBJ databases">
        <title>Phylogenomic resolution of chytrid fungi.</title>
        <authorList>
            <person name="Stajich J.E."/>
            <person name="Amses K."/>
            <person name="Simmons R."/>
            <person name="Seto K."/>
            <person name="Myers J."/>
            <person name="Bonds A."/>
            <person name="Quandt C.A."/>
            <person name="Barry K."/>
            <person name="Liu P."/>
            <person name="Grigoriev I."/>
            <person name="Longcore J.E."/>
            <person name="James T.Y."/>
        </authorList>
    </citation>
    <scope>NUCLEOTIDE SEQUENCE</scope>
    <source>
        <strain evidence="4">JEL0379</strain>
    </source>
</reference>
<evidence type="ECO:0000313" key="5">
    <source>
        <dbReference type="Proteomes" id="UP001212152"/>
    </source>
</evidence>
<dbReference type="PANTHER" id="PTHR13561">
    <property type="entry name" value="DNA REPLICATION REGULATOR DPB11-RELATED"/>
    <property type="match status" value="1"/>
</dbReference>
<feature type="compositionally biased region" description="Polar residues" evidence="2">
    <location>
        <begin position="1"/>
        <end position="20"/>
    </location>
</feature>
<dbReference type="GO" id="GO:0007095">
    <property type="term" value="P:mitotic G2 DNA damage checkpoint signaling"/>
    <property type="evidence" value="ECO:0007669"/>
    <property type="project" value="TreeGrafter"/>
</dbReference>
<evidence type="ECO:0000259" key="3">
    <source>
        <dbReference type="PROSITE" id="PS50172"/>
    </source>
</evidence>
<name>A0AAD5TPL4_9FUNG</name>
<feature type="domain" description="BRCT" evidence="3">
    <location>
        <begin position="168"/>
        <end position="261"/>
    </location>
</feature>
<protein>
    <submittedName>
        <fullName evidence="4">DNA topoisomerase 2-binding protein 1</fullName>
    </submittedName>
</protein>